<dbReference type="OrthoDB" id="3644300at2759"/>
<gene>
    <name evidence="3" type="ORF">O181_094651</name>
</gene>
<dbReference type="Proteomes" id="UP000765509">
    <property type="component" value="Unassembled WGS sequence"/>
</dbReference>
<dbReference type="SUPFAM" id="SSF57756">
    <property type="entry name" value="Retrovirus zinc finger-like domains"/>
    <property type="match status" value="1"/>
</dbReference>
<evidence type="ECO:0000256" key="1">
    <source>
        <dbReference type="ARBA" id="ARBA00022664"/>
    </source>
</evidence>
<organism evidence="3 4">
    <name type="scientific">Austropuccinia psidii MF-1</name>
    <dbReference type="NCBI Taxonomy" id="1389203"/>
    <lineage>
        <taxon>Eukaryota</taxon>
        <taxon>Fungi</taxon>
        <taxon>Dikarya</taxon>
        <taxon>Basidiomycota</taxon>
        <taxon>Pucciniomycotina</taxon>
        <taxon>Pucciniomycetes</taxon>
        <taxon>Pucciniales</taxon>
        <taxon>Sphaerophragmiaceae</taxon>
        <taxon>Austropuccinia</taxon>
    </lineage>
</organism>
<feature type="region of interest" description="Disordered" evidence="2">
    <location>
        <begin position="71"/>
        <end position="95"/>
    </location>
</feature>
<reference evidence="3" key="1">
    <citation type="submission" date="2021-03" db="EMBL/GenBank/DDBJ databases">
        <title>Draft genome sequence of rust myrtle Austropuccinia psidii MF-1, a brazilian biotype.</title>
        <authorList>
            <person name="Quecine M.C."/>
            <person name="Pachon D.M.R."/>
            <person name="Bonatelli M.L."/>
            <person name="Correr F.H."/>
            <person name="Franceschini L.M."/>
            <person name="Leite T.F."/>
            <person name="Margarido G.R.A."/>
            <person name="Almeida C.A."/>
            <person name="Ferrarezi J.A."/>
            <person name="Labate C.A."/>
        </authorList>
    </citation>
    <scope>NUCLEOTIDE SEQUENCE</scope>
    <source>
        <strain evidence="3">MF-1</strain>
    </source>
</reference>
<dbReference type="GO" id="GO:0006397">
    <property type="term" value="P:mRNA processing"/>
    <property type="evidence" value="ECO:0007669"/>
    <property type="project" value="UniProtKB-KW"/>
</dbReference>
<evidence type="ECO:0000313" key="4">
    <source>
        <dbReference type="Proteomes" id="UP000765509"/>
    </source>
</evidence>
<evidence type="ECO:0000313" key="3">
    <source>
        <dbReference type="EMBL" id="MBW0554936.1"/>
    </source>
</evidence>
<proteinExistence type="predicted"/>
<dbReference type="GO" id="GO:0008270">
    <property type="term" value="F:zinc ion binding"/>
    <property type="evidence" value="ECO:0007669"/>
    <property type="project" value="InterPro"/>
</dbReference>
<evidence type="ECO:0000256" key="2">
    <source>
        <dbReference type="SAM" id="MobiDB-lite"/>
    </source>
</evidence>
<feature type="compositionally biased region" description="Polar residues" evidence="2">
    <location>
        <begin position="14"/>
        <end position="27"/>
    </location>
</feature>
<dbReference type="GO" id="GO:0003676">
    <property type="term" value="F:nucleic acid binding"/>
    <property type="evidence" value="ECO:0007669"/>
    <property type="project" value="InterPro"/>
</dbReference>
<feature type="region of interest" description="Disordered" evidence="2">
    <location>
        <begin position="14"/>
        <end position="34"/>
    </location>
</feature>
<keyword evidence="1" id="KW-0507">mRNA processing</keyword>
<sequence>MEDIITRTRIGKTWTKNPMDSRNTQQISREDNKPERTVLKCHKCGSISHLANTCTKKVKINEIQVIEEVQYTEEKKESDHDFPISEDTPVEDLPI</sequence>
<comment type="caution">
    <text evidence="3">The sequence shown here is derived from an EMBL/GenBank/DDBJ whole genome shotgun (WGS) entry which is preliminary data.</text>
</comment>
<keyword evidence="4" id="KW-1185">Reference proteome</keyword>
<evidence type="ECO:0008006" key="5">
    <source>
        <dbReference type="Google" id="ProtNLM"/>
    </source>
</evidence>
<dbReference type="AlphaFoldDB" id="A0A9Q3J3M1"/>
<protein>
    <recommendedName>
        <fullName evidence="5">CCHC-type domain-containing protein</fullName>
    </recommendedName>
</protein>
<feature type="compositionally biased region" description="Basic and acidic residues" evidence="2">
    <location>
        <begin position="72"/>
        <end position="83"/>
    </location>
</feature>
<name>A0A9Q3J3M1_9BASI</name>
<accession>A0A9Q3J3M1</accession>
<dbReference type="InterPro" id="IPR036875">
    <property type="entry name" value="Znf_CCHC_sf"/>
</dbReference>
<dbReference type="EMBL" id="AVOT02061773">
    <property type="protein sequence ID" value="MBW0554936.1"/>
    <property type="molecule type" value="Genomic_DNA"/>
</dbReference>